<proteinExistence type="predicted"/>
<evidence type="ECO:0000313" key="1">
    <source>
        <dbReference type="EMBL" id="CAG6563095.1"/>
    </source>
</evidence>
<reference evidence="1" key="1">
    <citation type="submission" date="2021-05" db="EMBL/GenBank/DDBJ databases">
        <authorList>
            <person name="Alioto T."/>
            <person name="Alioto T."/>
            <person name="Gomez Garrido J."/>
        </authorList>
    </citation>
    <scope>NUCLEOTIDE SEQUENCE</scope>
</reference>
<dbReference type="EMBL" id="HBUE01269306">
    <property type="protein sequence ID" value="CAG6563095.1"/>
    <property type="molecule type" value="Transcribed_RNA"/>
</dbReference>
<dbReference type="AlphaFoldDB" id="A0A8D8NFL9"/>
<sequence>MKKKLASFLLESCSHSDTCRISSTELMEWPIFSAIVLLTSNSDLIPPQTLRIPSMTFTKLQLRPTISSFISTCSTFSCSTRVSALFSTSSRIVFKMARFLQYNSKFAGYGSGSFPDPGSRTPFLTLSIALQYWEPFWTVDCHFLNSSRNFATASDTREAPTVLPEGDAGVRGDCRRFFERFRRSGVADILLFRNKIEC</sequence>
<accession>A0A8D8NFL9</accession>
<protein>
    <submittedName>
        <fullName evidence="1">(northern house mosquito) hypothetical protein</fullName>
    </submittedName>
</protein>
<dbReference type="EMBL" id="HBUE01164049">
    <property type="protein sequence ID" value="CAG6511660.1"/>
    <property type="molecule type" value="Transcribed_RNA"/>
</dbReference>
<organism evidence="1">
    <name type="scientific">Culex pipiens</name>
    <name type="common">House mosquito</name>
    <dbReference type="NCBI Taxonomy" id="7175"/>
    <lineage>
        <taxon>Eukaryota</taxon>
        <taxon>Metazoa</taxon>
        <taxon>Ecdysozoa</taxon>
        <taxon>Arthropoda</taxon>
        <taxon>Hexapoda</taxon>
        <taxon>Insecta</taxon>
        <taxon>Pterygota</taxon>
        <taxon>Neoptera</taxon>
        <taxon>Endopterygota</taxon>
        <taxon>Diptera</taxon>
        <taxon>Nematocera</taxon>
        <taxon>Culicoidea</taxon>
        <taxon>Culicidae</taxon>
        <taxon>Culicinae</taxon>
        <taxon>Culicini</taxon>
        <taxon>Culex</taxon>
        <taxon>Culex</taxon>
    </lineage>
</organism>
<name>A0A8D8NFL9_CULPI</name>